<evidence type="ECO:0000256" key="2">
    <source>
        <dbReference type="PROSITE-ProRule" id="PRU00192"/>
    </source>
</evidence>
<dbReference type="AlphaFoldDB" id="A0AAU9JYQ8"/>
<dbReference type="InterPro" id="IPR036028">
    <property type="entry name" value="SH3-like_dom_sf"/>
</dbReference>
<dbReference type="CDD" id="cd00174">
    <property type="entry name" value="SH3"/>
    <property type="match status" value="1"/>
</dbReference>
<dbReference type="Pfam" id="PF00018">
    <property type="entry name" value="SH3_1"/>
    <property type="match status" value="1"/>
</dbReference>
<sequence length="423" mass="47794">MKQDKSHANQLLSAKGAFSSLSSSAIPRNNESKLNITQHLRSSSSKANSRSPSRSATKTSSPVPKKPLKSDSTSSPKILSKTQSINSKPSTEKKPVLSDSFSSTHTKKVKTNENRRSEISPNQRSLSSQATKEKIKIETDFKQAEQGYKNEIKKLKAELEKAKKTIEQLRNNSRNLLTEKEKLLLDMDKEFNASEQLKNQCKQLVTVLVEVVGVFAGNRADWIYEGDMRDMEKSCILDRIRKILTNKLEVLDKSGLDLAEEIVQVKAWTSSLDDRIVQSTAKMFEYAQSDSEEDQGSEDSLKLSLPKEEELNQDLLPNKIDFENNFHAPKSDFESGFHAPKSDFESGLHPLNPLRDIIKSSFEEKPLIGIALYDFEGELDEDLQFQKGDIIEILEQNETGWWIGRNDSRTGSFPYNFVQLNLS</sequence>
<evidence type="ECO:0000313" key="7">
    <source>
        <dbReference type="Proteomes" id="UP001162131"/>
    </source>
</evidence>
<evidence type="ECO:0000256" key="1">
    <source>
        <dbReference type="ARBA" id="ARBA00022443"/>
    </source>
</evidence>
<feature type="region of interest" description="Disordered" evidence="4">
    <location>
        <begin position="1"/>
        <end position="132"/>
    </location>
</feature>
<protein>
    <recommendedName>
        <fullName evidence="5">SH3 domain-containing protein</fullName>
    </recommendedName>
</protein>
<dbReference type="PROSITE" id="PS50002">
    <property type="entry name" value="SH3"/>
    <property type="match status" value="1"/>
</dbReference>
<accession>A0AAU9JYQ8</accession>
<proteinExistence type="predicted"/>
<dbReference type="PANTHER" id="PTHR14167:SF48">
    <property type="entry name" value="SH3 DOMAIN-CONTAINING PROTEIN 19"/>
    <property type="match status" value="1"/>
</dbReference>
<evidence type="ECO:0000313" key="6">
    <source>
        <dbReference type="EMBL" id="CAG9331487.1"/>
    </source>
</evidence>
<dbReference type="SUPFAM" id="SSF50044">
    <property type="entry name" value="SH3-domain"/>
    <property type="match status" value="1"/>
</dbReference>
<dbReference type="EMBL" id="CAJZBQ010000053">
    <property type="protein sequence ID" value="CAG9331487.1"/>
    <property type="molecule type" value="Genomic_DNA"/>
</dbReference>
<dbReference type="Gene3D" id="2.30.30.40">
    <property type="entry name" value="SH3 Domains"/>
    <property type="match status" value="1"/>
</dbReference>
<gene>
    <name evidence="6" type="ORF">BSTOLATCC_MIC53555</name>
</gene>
<feature type="coiled-coil region" evidence="3">
    <location>
        <begin position="145"/>
        <end position="186"/>
    </location>
</feature>
<dbReference type="InterPro" id="IPR001452">
    <property type="entry name" value="SH3_domain"/>
</dbReference>
<feature type="domain" description="SH3" evidence="5">
    <location>
        <begin position="364"/>
        <end position="423"/>
    </location>
</feature>
<keyword evidence="7" id="KW-1185">Reference proteome</keyword>
<evidence type="ECO:0000256" key="4">
    <source>
        <dbReference type="SAM" id="MobiDB-lite"/>
    </source>
</evidence>
<dbReference type="PRINTS" id="PR00452">
    <property type="entry name" value="SH3DOMAIN"/>
</dbReference>
<dbReference type="PANTHER" id="PTHR14167">
    <property type="entry name" value="SH3 DOMAIN-CONTAINING"/>
    <property type="match status" value="1"/>
</dbReference>
<dbReference type="InterPro" id="IPR050384">
    <property type="entry name" value="Endophilin_SH3RF"/>
</dbReference>
<keyword evidence="3" id="KW-0175">Coiled coil</keyword>
<reference evidence="6" key="1">
    <citation type="submission" date="2021-09" db="EMBL/GenBank/DDBJ databases">
        <authorList>
            <consortium name="AG Swart"/>
            <person name="Singh M."/>
            <person name="Singh A."/>
            <person name="Seah K."/>
            <person name="Emmerich C."/>
        </authorList>
    </citation>
    <scope>NUCLEOTIDE SEQUENCE</scope>
    <source>
        <strain evidence="6">ATCC30299</strain>
    </source>
</reference>
<keyword evidence="1 2" id="KW-0728">SH3 domain</keyword>
<feature type="compositionally biased region" description="Polar residues" evidence="4">
    <location>
        <begin position="119"/>
        <end position="130"/>
    </location>
</feature>
<feature type="compositionally biased region" description="Polar residues" evidence="4">
    <location>
        <begin position="26"/>
        <end position="40"/>
    </location>
</feature>
<evidence type="ECO:0000259" key="5">
    <source>
        <dbReference type="PROSITE" id="PS50002"/>
    </source>
</evidence>
<feature type="compositionally biased region" description="Low complexity" evidence="4">
    <location>
        <begin position="11"/>
        <end position="25"/>
    </location>
</feature>
<dbReference type="SMART" id="SM00326">
    <property type="entry name" value="SH3"/>
    <property type="match status" value="1"/>
</dbReference>
<feature type="compositionally biased region" description="Low complexity" evidence="4">
    <location>
        <begin position="41"/>
        <end position="55"/>
    </location>
</feature>
<evidence type="ECO:0000256" key="3">
    <source>
        <dbReference type="SAM" id="Coils"/>
    </source>
</evidence>
<name>A0AAU9JYQ8_9CILI</name>
<dbReference type="Proteomes" id="UP001162131">
    <property type="component" value="Unassembled WGS sequence"/>
</dbReference>
<organism evidence="6 7">
    <name type="scientific">Blepharisma stoltei</name>
    <dbReference type="NCBI Taxonomy" id="1481888"/>
    <lineage>
        <taxon>Eukaryota</taxon>
        <taxon>Sar</taxon>
        <taxon>Alveolata</taxon>
        <taxon>Ciliophora</taxon>
        <taxon>Postciliodesmatophora</taxon>
        <taxon>Heterotrichea</taxon>
        <taxon>Heterotrichida</taxon>
        <taxon>Blepharismidae</taxon>
        <taxon>Blepharisma</taxon>
    </lineage>
</organism>
<comment type="caution">
    <text evidence="6">The sequence shown here is derived from an EMBL/GenBank/DDBJ whole genome shotgun (WGS) entry which is preliminary data.</text>
</comment>
<feature type="compositionally biased region" description="Polar residues" evidence="4">
    <location>
        <begin position="70"/>
        <end position="89"/>
    </location>
</feature>